<evidence type="ECO:0000256" key="3">
    <source>
        <dbReference type="PROSITE-ProRule" id="PRU00235"/>
    </source>
</evidence>
<feature type="repeat" description="RCC1" evidence="3">
    <location>
        <begin position="265"/>
        <end position="326"/>
    </location>
</feature>
<proteinExistence type="predicted"/>
<evidence type="ECO:0000256" key="1">
    <source>
        <dbReference type="ARBA" id="ARBA00022658"/>
    </source>
</evidence>
<feature type="repeat" description="RCC1" evidence="3">
    <location>
        <begin position="327"/>
        <end position="382"/>
    </location>
</feature>
<keyword evidence="7" id="KW-1185">Reference proteome</keyword>
<dbReference type="PROSITE" id="PS00626">
    <property type="entry name" value="RCC1_2"/>
    <property type="match status" value="1"/>
</dbReference>
<dbReference type="PROSITE" id="PS00625">
    <property type="entry name" value="RCC1_1"/>
    <property type="match status" value="1"/>
</dbReference>
<keyword evidence="2" id="KW-0677">Repeat</keyword>
<feature type="compositionally biased region" description="Acidic residues" evidence="4">
    <location>
        <begin position="158"/>
        <end position="169"/>
    </location>
</feature>
<dbReference type="PANTHER" id="PTHR45982">
    <property type="entry name" value="REGULATOR OF CHROMOSOME CONDENSATION"/>
    <property type="match status" value="1"/>
</dbReference>
<dbReference type="PANTHER" id="PTHR45982:SF1">
    <property type="entry name" value="REGULATOR OF CHROMOSOME CONDENSATION"/>
    <property type="match status" value="1"/>
</dbReference>
<dbReference type="GO" id="GO:0005085">
    <property type="term" value="F:guanyl-nucleotide exchange factor activity"/>
    <property type="evidence" value="ECO:0007669"/>
    <property type="project" value="TreeGrafter"/>
</dbReference>
<dbReference type="Proteomes" id="UP000756346">
    <property type="component" value="Unassembled WGS sequence"/>
</dbReference>
<dbReference type="GeneID" id="70189267"/>
<organism evidence="6 7">
    <name type="scientific">Microdochium trichocladiopsis</name>
    <dbReference type="NCBI Taxonomy" id="1682393"/>
    <lineage>
        <taxon>Eukaryota</taxon>
        <taxon>Fungi</taxon>
        <taxon>Dikarya</taxon>
        <taxon>Ascomycota</taxon>
        <taxon>Pezizomycotina</taxon>
        <taxon>Sordariomycetes</taxon>
        <taxon>Xylariomycetidae</taxon>
        <taxon>Xylariales</taxon>
        <taxon>Microdochiaceae</taxon>
        <taxon>Microdochium</taxon>
    </lineage>
</organism>
<feature type="region of interest" description="Disordered" evidence="4">
    <location>
        <begin position="155"/>
        <end position="177"/>
    </location>
</feature>
<dbReference type="AlphaFoldDB" id="A0A9P9BI78"/>
<dbReference type="EMBL" id="JAGTJQ010000013">
    <property type="protein sequence ID" value="KAH7014133.1"/>
    <property type="molecule type" value="Genomic_DNA"/>
</dbReference>
<dbReference type="InterPro" id="IPR058923">
    <property type="entry name" value="RCC1-like_dom"/>
</dbReference>
<evidence type="ECO:0000256" key="2">
    <source>
        <dbReference type="ARBA" id="ARBA00022737"/>
    </source>
</evidence>
<feature type="domain" description="RCC1-like" evidence="5">
    <location>
        <begin position="70"/>
        <end position="495"/>
    </location>
</feature>
<dbReference type="InterPro" id="IPR000408">
    <property type="entry name" value="Reg_chr_condens"/>
</dbReference>
<dbReference type="RefSeq" id="XP_046005100.1">
    <property type="nucleotide sequence ID" value="XM_046159721.1"/>
</dbReference>
<sequence length="503" mass="54161">MPPRKAARGASSGNEELTSRHAPQNGPAKRSRTANTQKETTNATTATARTRRAPPPPPAVINQAPSTKLDVFVFGEGSFGELGLGNSRYGPDNKLKPVNVKRPRINHLLQGRGVVLLACGGMHVIALTHDNRILTWGVNDHGALGRDTFWSGGTRDIDAEDDNQNDDDESFKNINPLESTPGEISYGAIPDGTTFTQVAASSSASFVVTATGDVYGWGTFRGDDGVIGFLSPGNNQQNTPVKIPVKGIMNLSCGSNHVLALDKDGKVWTWGAPGQGQLGRRITTRGKDKGARTGLKPEVCFRFSRPECAAINIATGSYHSFYIDASGQVYGWGLNNYCQAGQREVGEGFTTITTPKLVERLAHHSMAWLAGGEHHTVVCTQDGVLLSWGRCDGGQTGRSDLGMSMSYIIHDEHGRPKATYQPQVLDIPHCEFVAAGTDTSFAIDAWRHVYSWGFSANYQTGLGTDEDVREPERIANSAIRDREIIWVGAGGQYGIVAAAVQEK</sequence>
<dbReference type="Gene3D" id="2.130.10.30">
    <property type="entry name" value="Regulator of chromosome condensation 1/beta-lactamase-inhibitor protein II"/>
    <property type="match status" value="1"/>
</dbReference>
<dbReference type="Pfam" id="PF25390">
    <property type="entry name" value="WD40_RLD"/>
    <property type="match status" value="1"/>
</dbReference>
<feature type="repeat" description="RCC1" evidence="3">
    <location>
        <begin position="69"/>
        <end position="130"/>
    </location>
</feature>
<dbReference type="PROSITE" id="PS50012">
    <property type="entry name" value="RCC1_3"/>
    <property type="match status" value="5"/>
</dbReference>
<feature type="repeat" description="RCC1" evidence="3">
    <location>
        <begin position="447"/>
        <end position="500"/>
    </location>
</feature>
<evidence type="ECO:0000256" key="4">
    <source>
        <dbReference type="SAM" id="MobiDB-lite"/>
    </source>
</evidence>
<protein>
    <submittedName>
        <fullName evidence="6">Regulator of chromosome condensation 1/beta-lactamase-inhibitor protein II</fullName>
    </submittedName>
</protein>
<evidence type="ECO:0000313" key="6">
    <source>
        <dbReference type="EMBL" id="KAH7014133.1"/>
    </source>
</evidence>
<name>A0A9P9BI78_9PEZI</name>
<dbReference type="InterPro" id="IPR009091">
    <property type="entry name" value="RCC1/BLIP-II"/>
</dbReference>
<comment type="caution">
    <text evidence="6">The sequence shown here is derived from an EMBL/GenBank/DDBJ whole genome shotgun (WGS) entry which is preliminary data.</text>
</comment>
<dbReference type="OrthoDB" id="61110at2759"/>
<feature type="repeat" description="RCC1" evidence="3">
    <location>
        <begin position="212"/>
        <end position="264"/>
    </location>
</feature>
<reference evidence="6" key="1">
    <citation type="journal article" date="2021" name="Nat. Commun.">
        <title>Genetic determinants of endophytism in the Arabidopsis root mycobiome.</title>
        <authorList>
            <person name="Mesny F."/>
            <person name="Miyauchi S."/>
            <person name="Thiergart T."/>
            <person name="Pickel B."/>
            <person name="Atanasova L."/>
            <person name="Karlsson M."/>
            <person name="Huettel B."/>
            <person name="Barry K.W."/>
            <person name="Haridas S."/>
            <person name="Chen C."/>
            <person name="Bauer D."/>
            <person name="Andreopoulos W."/>
            <person name="Pangilinan J."/>
            <person name="LaButti K."/>
            <person name="Riley R."/>
            <person name="Lipzen A."/>
            <person name="Clum A."/>
            <person name="Drula E."/>
            <person name="Henrissat B."/>
            <person name="Kohler A."/>
            <person name="Grigoriev I.V."/>
            <person name="Martin F.M."/>
            <person name="Hacquard S."/>
        </authorList>
    </citation>
    <scope>NUCLEOTIDE SEQUENCE</scope>
    <source>
        <strain evidence="6">MPI-CAGE-CH-0230</strain>
    </source>
</reference>
<feature type="region of interest" description="Disordered" evidence="4">
    <location>
        <begin position="1"/>
        <end position="64"/>
    </location>
</feature>
<dbReference type="SUPFAM" id="SSF50985">
    <property type="entry name" value="RCC1/BLIP-II"/>
    <property type="match status" value="1"/>
</dbReference>
<dbReference type="PRINTS" id="PR00633">
    <property type="entry name" value="RCCNDNSATION"/>
</dbReference>
<evidence type="ECO:0000259" key="5">
    <source>
        <dbReference type="Pfam" id="PF25390"/>
    </source>
</evidence>
<accession>A0A9P9BI78</accession>
<dbReference type="InterPro" id="IPR051553">
    <property type="entry name" value="Ran_GTPase-activating"/>
</dbReference>
<gene>
    <name evidence="6" type="ORF">B0I36DRAFT_369124</name>
</gene>
<dbReference type="GO" id="GO:0005737">
    <property type="term" value="C:cytoplasm"/>
    <property type="evidence" value="ECO:0007669"/>
    <property type="project" value="TreeGrafter"/>
</dbReference>
<keyword evidence="1" id="KW-0344">Guanine-nucleotide releasing factor</keyword>
<evidence type="ECO:0000313" key="7">
    <source>
        <dbReference type="Proteomes" id="UP000756346"/>
    </source>
</evidence>